<gene>
    <name evidence="2" type="ORF">I6H47_09525</name>
</gene>
<feature type="region of interest" description="Disordered" evidence="1">
    <location>
        <begin position="1"/>
        <end position="49"/>
    </location>
</feature>
<evidence type="ECO:0000313" key="2">
    <source>
        <dbReference type="EMBL" id="QQB13103.1"/>
    </source>
</evidence>
<feature type="compositionally biased region" description="Basic and acidic residues" evidence="1">
    <location>
        <begin position="15"/>
        <end position="30"/>
    </location>
</feature>
<reference evidence="2 3" key="1">
    <citation type="submission" date="2020-12" db="EMBL/GenBank/DDBJ databases">
        <title>FDA dAtabase for Regulatory Grade micrObial Sequences (FDA-ARGOS): Supporting development and validation of Infectious Disease Dx tests.</title>
        <authorList>
            <person name="Sproer C."/>
            <person name="Gronow S."/>
            <person name="Severitt S."/>
            <person name="Schroder I."/>
            <person name="Tallon L."/>
            <person name="Sadzewicz L."/>
            <person name="Zhao X."/>
            <person name="Boylan J."/>
            <person name="Ott S."/>
            <person name="Bowen H."/>
            <person name="Vavikolanu K."/>
            <person name="Mehta A."/>
            <person name="Aluvathingal J."/>
            <person name="Nadendla S."/>
            <person name="Lowell S."/>
            <person name="Myers T."/>
            <person name="Yan Y."/>
            <person name="Sichtig H."/>
        </authorList>
    </citation>
    <scope>NUCLEOTIDE SEQUENCE [LARGE SCALE GENOMIC DNA]</scope>
    <source>
        <strain evidence="2 3">FDAARGOS_990</strain>
    </source>
</reference>
<protein>
    <submittedName>
        <fullName evidence="2">Uncharacterized protein</fullName>
    </submittedName>
</protein>
<dbReference type="AlphaFoldDB" id="A0A7T4DHW2"/>
<name>A0A7T4DHW2_9MICO</name>
<sequence length="49" mass="5496">MSETPEPTEATEESSAQKDARDAAREHDDQLVEEWGDESFPASDPPENY</sequence>
<dbReference type="EMBL" id="CP065989">
    <property type="protein sequence ID" value="QQB13103.1"/>
    <property type="molecule type" value="Genomic_DNA"/>
</dbReference>
<evidence type="ECO:0000313" key="3">
    <source>
        <dbReference type="Proteomes" id="UP000595374"/>
    </source>
</evidence>
<accession>A0A7T4DHW2</accession>
<dbReference type="RefSeq" id="WP_171006942.1">
    <property type="nucleotide sequence ID" value="NZ_CP065989.1"/>
</dbReference>
<dbReference type="Proteomes" id="UP000595374">
    <property type="component" value="Chromosome"/>
</dbReference>
<proteinExistence type="predicted"/>
<organism evidence="2 3">
    <name type="scientific">Brevibacterium casei</name>
    <dbReference type="NCBI Taxonomy" id="33889"/>
    <lineage>
        <taxon>Bacteria</taxon>
        <taxon>Bacillati</taxon>
        <taxon>Actinomycetota</taxon>
        <taxon>Actinomycetes</taxon>
        <taxon>Micrococcales</taxon>
        <taxon>Brevibacteriaceae</taxon>
        <taxon>Brevibacterium</taxon>
    </lineage>
</organism>
<evidence type="ECO:0000256" key="1">
    <source>
        <dbReference type="SAM" id="MobiDB-lite"/>
    </source>
</evidence>